<accession>A0A4R4KJP0</accession>
<feature type="transmembrane region" description="Helical" evidence="2">
    <location>
        <begin position="190"/>
        <end position="210"/>
    </location>
</feature>
<name>A0A4R4KJP0_9BACT</name>
<dbReference type="EMBL" id="SMJU01000004">
    <property type="protein sequence ID" value="TDB66799.1"/>
    <property type="molecule type" value="Genomic_DNA"/>
</dbReference>
<dbReference type="RefSeq" id="WP_132115808.1">
    <property type="nucleotide sequence ID" value="NZ_SMJU01000004.1"/>
</dbReference>
<evidence type="ECO:0000313" key="3">
    <source>
        <dbReference type="EMBL" id="TDB66799.1"/>
    </source>
</evidence>
<reference evidence="3 4" key="1">
    <citation type="submission" date="2019-02" db="EMBL/GenBank/DDBJ databases">
        <title>Arundinibacter roseus gen. nov., sp. nov., a new member of the family Cytophagaceae.</title>
        <authorList>
            <person name="Szuroczki S."/>
            <person name="Khayer B."/>
            <person name="Sproer C."/>
            <person name="Toumi M."/>
            <person name="Szabo A."/>
            <person name="Felfoldi T."/>
            <person name="Schumann P."/>
            <person name="Toth E."/>
        </authorList>
    </citation>
    <scope>NUCLEOTIDE SEQUENCE [LARGE SCALE GENOMIC DNA]</scope>
    <source>
        <strain evidence="3 4">DMA-k-7a</strain>
    </source>
</reference>
<feature type="coiled-coil region" evidence="1">
    <location>
        <begin position="210"/>
        <end position="237"/>
    </location>
</feature>
<evidence type="ECO:0000256" key="1">
    <source>
        <dbReference type="SAM" id="Coils"/>
    </source>
</evidence>
<proteinExistence type="predicted"/>
<feature type="transmembrane region" description="Helical" evidence="2">
    <location>
        <begin position="12"/>
        <end position="31"/>
    </location>
</feature>
<dbReference type="OrthoDB" id="3036078at2"/>
<dbReference type="AlphaFoldDB" id="A0A4R4KJP0"/>
<keyword evidence="1" id="KW-0175">Coiled coil</keyword>
<keyword evidence="4" id="KW-1185">Reference proteome</keyword>
<evidence type="ECO:0000313" key="4">
    <source>
        <dbReference type="Proteomes" id="UP000295706"/>
    </source>
</evidence>
<evidence type="ECO:0000256" key="2">
    <source>
        <dbReference type="SAM" id="Phobius"/>
    </source>
</evidence>
<sequence length="240" mass="27696">MTDILNNPWVTGIGGGIISSLIVFFVTRYFFSKREKREYLQKIETANNEILYSIRPLVIEKKIPTKEILSAVRISTAKKYGVKQEDLYNEFSLSNDLINEIMANSFLSSEQKLDFCGLLNSMKETGKGESTQKEVEVIYLNEKDNISSKYNSILLAMTTFAMVLTMTLFITNRATEKDNLSLLQDKLPLLTIATLIPIIAMMLLYTLRLLRDKDKERHKLYEKLRELKEEKEETNEKDGN</sequence>
<dbReference type="Proteomes" id="UP000295706">
    <property type="component" value="Unassembled WGS sequence"/>
</dbReference>
<protein>
    <submittedName>
        <fullName evidence="3">Uncharacterized protein</fullName>
    </submittedName>
</protein>
<keyword evidence="2" id="KW-1133">Transmembrane helix</keyword>
<keyword evidence="2" id="KW-0812">Transmembrane</keyword>
<organism evidence="3 4">
    <name type="scientific">Arundinibacter roseus</name>
    <dbReference type="NCBI Taxonomy" id="2070510"/>
    <lineage>
        <taxon>Bacteria</taxon>
        <taxon>Pseudomonadati</taxon>
        <taxon>Bacteroidota</taxon>
        <taxon>Cytophagia</taxon>
        <taxon>Cytophagales</taxon>
        <taxon>Spirosomataceae</taxon>
        <taxon>Arundinibacter</taxon>
    </lineage>
</organism>
<gene>
    <name evidence="3" type="ORF">EZE20_06650</name>
</gene>
<comment type="caution">
    <text evidence="3">The sequence shown here is derived from an EMBL/GenBank/DDBJ whole genome shotgun (WGS) entry which is preliminary data.</text>
</comment>
<feature type="transmembrane region" description="Helical" evidence="2">
    <location>
        <begin position="153"/>
        <end position="170"/>
    </location>
</feature>
<keyword evidence="2" id="KW-0472">Membrane</keyword>